<dbReference type="RefSeq" id="XP_022684300.1">
    <property type="nucleotide sequence ID" value="XM_022828565.1"/>
</dbReference>
<evidence type="ECO:0000256" key="6">
    <source>
        <dbReference type="SAM" id="MobiDB-lite"/>
    </source>
</evidence>
<evidence type="ECO:0000259" key="7">
    <source>
        <dbReference type="Pfam" id="PF00125"/>
    </source>
</evidence>
<accession>K3YD33</accession>
<dbReference type="OrthoDB" id="636685at2759"/>
<reference evidence="8 10" key="1">
    <citation type="journal article" date="2012" name="Nat. Biotechnol.">
        <title>Reference genome sequence of the model plant Setaria.</title>
        <authorList>
            <person name="Bennetzen J.L."/>
            <person name="Schmutz J."/>
            <person name="Wang H."/>
            <person name="Percifield R."/>
            <person name="Hawkins J."/>
            <person name="Pontaroli A.C."/>
            <person name="Estep M."/>
            <person name="Feng L."/>
            <person name="Vaughn J.N."/>
            <person name="Grimwood J."/>
            <person name="Jenkins J."/>
            <person name="Barry K."/>
            <person name="Lindquist E."/>
            <person name="Hellsten U."/>
            <person name="Deshpande S."/>
            <person name="Wang X."/>
            <person name="Wu X."/>
            <person name="Mitros T."/>
            <person name="Triplett J."/>
            <person name="Yang X."/>
            <person name="Ye C.Y."/>
            <person name="Mauro-Herrera M."/>
            <person name="Wang L."/>
            <person name="Li P."/>
            <person name="Sharma M."/>
            <person name="Sharma R."/>
            <person name="Ronald P.C."/>
            <person name="Panaud O."/>
            <person name="Kellogg E.A."/>
            <person name="Brutnell T.P."/>
            <person name="Doust A.N."/>
            <person name="Tuskan G.A."/>
            <person name="Rokhsar D."/>
            <person name="Devos K.M."/>
        </authorList>
    </citation>
    <scope>NUCLEOTIDE SEQUENCE [LARGE SCALE GENOMIC DNA]</scope>
    <source>
        <strain evidence="10">cv. Yugu1</strain>
        <strain evidence="8">Yugu1</strain>
    </source>
</reference>
<dbReference type="Gramene" id="KQK99357">
    <property type="protein sequence ID" value="KQK99357"/>
    <property type="gene ID" value="SETIT_012136mg"/>
</dbReference>
<sequence>MDHAIDIHASSKKPALESKQQMIREFWRKKQEEIEAIEDFSKHAIPMRRLKKVISANKGKIMMRFDTPSFLTKVCEIFVQELSFRAWMCAHSQDRGVILDSDIADAVASIEPYDFFNNVLPTDLEEYNSSLRSKPIKKHHHLLIDKPSTPTHLPSDQYQMPQFIPQSVGHSTCVHISPPLSPKTGCRVPLSLTCVPQEPYPLMPTTITPAPIVSGRMVFLRNNISNNVDILGVTTPLPVPPSAQPNIPNNRYISTIASTSSDCVGYANTSNVVTQDGGSSALQCSSPSPIANNSGPIATCLNHMKPEVAQIKNDIHAHGTDGIDPEATTGVNDGQNQHGSLDAEVSTIANVSGYSSNINWDEVDMADDSLLIEFWEDIFMNKDPAPSPTATSTTDHVPFPCDMPKLEGFGHELYLLDDIVSSASTSRRLS</sequence>
<comment type="similarity">
    <text evidence="5">Belongs to the NFYC/HAP5 subunit family.</text>
</comment>
<dbReference type="FunCoup" id="K3YD33">
    <property type="interactions" value="91"/>
</dbReference>
<dbReference type="InterPro" id="IPR009072">
    <property type="entry name" value="Histone-fold"/>
</dbReference>
<evidence type="ECO:0000256" key="4">
    <source>
        <dbReference type="ARBA" id="ARBA00023242"/>
    </source>
</evidence>
<dbReference type="EnsemblPlants" id="KQK99357">
    <property type="protein sequence ID" value="KQK99357"/>
    <property type="gene ID" value="SETIT_012136mg"/>
</dbReference>
<dbReference type="GO" id="GO:0005634">
    <property type="term" value="C:nucleus"/>
    <property type="evidence" value="ECO:0000318"/>
    <property type="project" value="GO_Central"/>
</dbReference>
<dbReference type="HOGENOM" id="CLU_656165_0_0_1"/>
<reference evidence="9" key="3">
    <citation type="submission" date="2018-08" db="UniProtKB">
        <authorList>
            <consortium name="EnsemblPlants"/>
        </authorList>
    </citation>
    <scope>IDENTIFICATION</scope>
    <source>
        <strain evidence="9">Yugu1</strain>
    </source>
</reference>
<dbReference type="PANTHER" id="PTHR10252">
    <property type="entry name" value="HISTONE-LIKE TRANSCRIPTION FACTOR CCAAT-RELATED"/>
    <property type="match status" value="1"/>
</dbReference>
<dbReference type="GO" id="GO:0046982">
    <property type="term" value="F:protein heterodimerization activity"/>
    <property type="evidence" value="ECO:0007669"/>
    <property type="project" value="InterPro"/>
</dbReference>
<dbReference type="GeneID" id="111257969"/>
<dbReference type="PANTHER" id="PTHR10252:SF143">
    <property type="entry name" value="OS01G0102400 PROTEIN"/>
    <property type="match status" value="1"/>
</dbReference>
<name>K3YD33_SETIT</name>
<evidence type="ECO:0000256" key="3">
    <source>
        <dbReference type="ARBA" id="ARBA00023163"/>
    </source>
</evidence>
<evidence type="ECO:0000313" key="8">
    <source>
        <dbReference type="EMBL" id="RCV35878.1"/>
    </source>
</evidence>
<feature type="compositionally biased region" description="Polar residues" evidence="6">
    <location>
        <begin position="329"/>
        <end position="338"/>
    </location>
</feature>
<dbReference type="EMBL" id="CM003534">
    <property type="protein sequence ID" value="RCV35878.1"/>
    <property type="molecule type" value="Genomic_DNA"/>
</dbReference>
<dbReference type="GO" id="GO:0006355">
    <property type="term" value="P:regulation of DNA-templated transcription"/>
    <property type="evidence" value="ECO:0000318"/>
    <property type="project" value="GO_Central"/>
</dbReference>
<evidence type="ECO:0000313" key="9">
    <source>
        <dbReference type="EnsemblPlants" id="KQK99357"/>
    </source>
</evidence>
<feature type="region of interest" description="Disordered" evidence="6">
    <location>
        <begin position="317"/>
        <end position="338"/>
    </location>
</feature>
<keyword evidence="10" id="KW-1185">Reference proteome</keyword>
<reference evidence="8" key="2">
    <citation type="submission" date="2015-07" db="EMBL/GenBank/DDBJ databases">
        <authorList>
            <person name="Noorani M."/>
        </authorList>
    </citation>
    <scope>NUCLEOTIDE SEQUENCE</scope>
    <source>
        <strain evidence="8">Yugu1</strain>
    </source>
</reference>
<organism evidence="8">
    <name type="scientific">Setaria italica</name>
    <name type="common">Foxtail millet</name>
    <name type="synonym">Panicum italicum</name>
    <dbReference type="NCBI Taxonomy" id="4555"/>
    <lineage>
        <taxon>Eukaryota</taxon>
        <taxon>Viridiplantae</taxon>
        <taxon>Streptophyta</taxon>
        <taxon>Embryophyta</taxon>
        <taxon>Tracheophyta</taxon>
        <taxon>Spermatophyta</taxon>
        <taxon>Magnoliopsida</taxon>
        <taxon>Liliopsida</taxon>
        <taxon>Poales</taxon>
        <taxon>Poaceae</taxon>
        <taxon>PACMAD clade</taxon>
        <taxon>Panicoideae</taxon>
        <taxon>Panicodae</taxon>
        <taxon>Paniceae</taxon>
        <taxon>Cenchrinae</taxon>
        <taxon>Setaria</taxon>
    </lineage>
</organism>
<evidence type="ECO:0000256" key="5">
    <source>
        <dbReference type="ARBA" id="ARBA00038129"/>
    </source>
</evidence>
<keyword evidence="3" id="KW-0804">Transcription</keyword>
<proteinExistence type="inferred from homology"/>
<dbReference type="Pfam" id="PF00125">
    <property type="entry name" value="Histone"/>
    <property type="match status" value="1"/>
</dbReference>
<dbReference type="SUPFAM" id="SSF47113">
    <property type="entry name" value="Histone-fold"/>
    <property type="match status" value="1"/>
</dbReference>
<dbReference type="InterPro" id="IPR007125">
    <property type="entry name" value="H2A/H2B/H3"/>
</dbReference>
<feature type="domain" description="Core Histone H2A/H2B/H3" evidence="7">
    <location>
        <begin position="27"/>
        <end position="107"/>
    </location>
</feature>
<dbReference type="Proteomes" id="UP000004995">
    <property type="component" value="Unassembled WGS sequence"/>
</dbReference>
<gene>
    <name evidence="9" type="primary">LOC111257969</name>
    <name evidence="8" type="ORF">SETIT_7G275200v2</name>
</gene>
<dbReference type="Gene3D" id="1.10.20.10">
    <property type="entry name" value="Histone, subunit A"/>
    <property type="match status" value="1"/>
</dbReference>
<evidence type="ECO:0000256" key="2">
    <source>
        <dbReference type="ARBA" id="ARBA00023015"/>
    </source>
</evidence>
<dbReference type="EMBL" id="AGNK02004539">
    <property type="status" value="NOT_ANNOTATED_CDS"/>
    <property type="molecule type" value="Genomic_DNA"/>
</dbReference>
<dbReference type="STRING" id="4555.K3YD33"/>
<dbReference type="GO" id="GO:0000976">
    <property type="term" value="F:transcription cis-regulatory region binding"/>
    <property type="evidence" value="ECO:0000318"/>
    <property type="project" value="GO_Central"/>
</dbReference>
<dbReference type="eggNOG" id="KOG1657">
    <property type="taxonomic scope" value="Eukaryota"/>
</dbReference>
<comment type="subcellular location">
    <subcellularLocation>
        <location evidence="1">Nucleus</location>
    </subcellularLocation>
</comment>
<dbReference type="OMA" id="FPLMAPT"/>
<dbReference type="AlphaFoldDB" id="K3YD33"/>
<dbReference type="KEGG" id="sita:111257969"/>
<protein>
    <recommendedName>
        <fullName evidence="7">Core Histone H2A/H2B/H3 domain-containing protein</fullName>
    </recommendedName>
</protein>
<evidence type="ECO:0000313" key="10">
    <source>
        <dbReference type="Proteomes" id="UP000004995"/>
    </source>
</evidence>
<keyword evidence="2" id="KW-0805">Transcription regulation</keyword>
<evidence type="ECO:0000256" key="1">
    <source>
        <dbReference type="ARBA" id="ARBA00004123"/>
    </source>
</evidence>
<keyword evidence="4" id="KW-0539">Nucleus</keyword>
<dbReference type="InterPro" id="IPR050568">
    <property type="entry name" value="Transcr_DNA_Rep_Reg"/>
</dbReference>